<dbReference type="Gene3D" id="3.40.50.10840">
    <property type="entry name" value="Putative sugar-binding, N-terminal domain"/>
    <property type="match status" value="1"/>
</dbReference>
<keyword evidence="3" id="KW-0547">Nucleotide-binding</keyword>
<evidence type="ECO:0000256" key="2">
    <source>
        <dbReference type="ARBA" id="ARBA00022679"/>
    </source>
</evidence>
<evidence type="ECO:0000256" key="7">
    <source>
        <dbReference type="ARBA" id="ARBA00035898"/>
    </source>
</evidence>
<dbReference type="RefSeq" id="WP_259524942.1">
    <property type="nucleotide sequence ID" value="NZ_JANLCK010000001.1"/>
</dbReference>
<dbReference type="Pfam" id="PF07005">
    <property type="entry name" value="SBD_N"/>
    <property type="match status" value="1"/>
</dbReference>
<reference evidence="15" key="1">
    <citation type="submission" date="2022-08" db="EMBL/GenBank/DDBJ databases">
        <authorList>
            <person name="Deng Y."/>
            <person name="Han X.-F."/>
            <person name="Zhang Y.-Q."/>
        </authorList>
    </citation>
    <scope>NUCLEOTIDE SEQUENCE</scope>
    <source>
        <strain evidence="15">CPCC 203407</strain>
    </source>
</reference>
<dbReference type="EC" id="2.7.1.217" evidence="10"/>
<comment type="catalytic activity">
    <reaction evidence="7">
        <text>3-dehydro-L-erythronate + ATP = 3-dehydro-4-O-phospho-L-erythronate + ADP + H(+)</text>
        <dbReference type="Rhea" id="RHEA:52552"/>
        <dbReference type="ChEBI" id="CHEBI:15378"/>
        <dbReference type="ChEBI" id="CHEBI:30616"/>
        <dbReference type="ChEBI" id="CHEBI:136592"/>
        <dbReference type="ChEBI" id="CHEBI:136670"/>
        <dbReference type="ChEBI" id="CHEBI:456216"/>
        <dbReference type="EC" id="2.7.1.217"/>
    </reaction>
</comment>
<dbReference type="InterPro" id="IPR050007">
    <property type="entry name" value="OtnK"/>
</dbReference>
<keyword evidence="16" id="KW-1185">Reference proteome</keyword>
<keyword evidence="4 15" id="KW-0418">Kinase</keyword>
<evidence type="ECO:0000256" key="1">
    <source>
        <dbReference type="ARBA" id="ARBA00005715"/>
    </source>
</evidence>
<dbReference type="AlphaFoldDB" id="A0AA42BSU0"/>
<proteinExistence type="inferred from homology"/>
<sequence>MNDTGLNARPAPWLGVIADDVTGATDLAGYVARSGSTTIQFFGVPNARTAIPADVDCVIVALKSRSTPPEEAVADSLAAHDWLASIGVERIYVKYCSTFDSTDRGNIGPVLDALAERTGEREVIVCPSAPENGRTVYQGKLFVWGQTLDESPLREHPVNPMRDADLRRLLVAQSRESVGLVPWQVVAGGGTAVAEALATEASAGRRHVVVDALDDADLDSIAEVALTHRLATGSAGLAAAMARKVGLARSGPAPFVVPSGDAVVLSGSCSAATRRQVELFRAQNPSFELDPIRLAEGSQFVDDAVSFVEASPAGSAPLVYSTADPEQVAHAQDVLGVQRAASIVEDALGEVASRLRASGRRHFVIAGGETSGAVVHALGVDSIVIGPEIAPGVPLTVSAGDHPVALVLKSGNFGGERFFTEALGRLRDLTPTPAPMGGTPS</sequence>
<feature type="domain" description="Four-carbon acid sugar kinase nucleotide binding" evidence="14">
    <location>
        <begin position="263"/>
        <end position="419"/>
    </location>
</feature>
<dbReference type="InterPro" id="IPR010737">
    <property type="entry name" value="4-carb_acid_sugar_kinase_N"/>
</dbReference>
<feature type="domain" description="Four-carbon acid sugar kinase N-terminal" evidence="13">
    <location>
        <begin position="14"/>
        <end position="240"/>
    </location>
</feature>
<gene>
    <name evidence="15" type="ORF">N1028_01285</name>
</gene>
<comment type="similarity">
    <text evidence="1">Belongs to the four-carbon acid sugar kinase family.</text>
</comment>
<keyword evidence="6" id="KW-0119">Carbohydrate metabolism</keyword>
<comment type="function">
    <text evidence="9">Catalyzes the ATP-dependent phosphorylation of 3-oxo-tetronate to 3-oxo-tetronate 4-phosphate.</text>
</comment>
<comment type="catalytic activity">
    <reaction evidence="8">
        <text>3-dehydro-D-erythronate + ATP = 3-dehydro-4-O-phospho-D-erythronate + ADP + H(+)</text>
        <dbReference type="Rhea" id="RHEA:52556"/>
        <dbReference type="ChEBI" id="CHEBI:15378"/>
        <dbReference type="ChEBI" id="CHEBI:30616"/>
        <dbReference type="ChEBI" id="CHEBI:57958"/>
        <dbReference type="ChEBI" id="CHEBI:136593"/>
        <dbReference type="ChEBI" id="CHEBI:456216"/>
        <dbReference type="EC" id="2.7.1.217"/>
    </reaction>
</comment>
<name>A0AA42BSU0_9MICO</name>
<evidence type="ECO:0000313" key="16">
    <source>
        <dbReference type="Proteomes" id="UP001165587"/>
    </source>
</evidence>
<dbReference type="SUPFAM" id="SSF142764">
    <property type="entry name" value="YgbK-like"/>
    <property type="match status" value="1"/>
</dbReference>
<organism evidence="15 16">
    <name type="scientific">Herbiconiux oxytropis</name>
    <dbReference type="NCBI Taxonomy" id="2970915"/>
    <lineage>
        <taxon>Bacteria</taxon>
        <taxon>Bacillati</taxon>
        <taxon>Actinomycetota</taxon>
        <taxon>Actinomycetes</taxon>
        <taxon>Micrococcales</taxon>
        <taxon>Microbacteriaceae</taxon>
        <taxon>Herbiconiux</taxon>
    </lineage>
</organism>
<protein>
    <recommendedName>
        <fullName evidence="11">3-oxo-tetronate kinase</fullName>
        <ecNumber evidence="10">2.7.1.217</ecNumber>
    </recommendedName>
    <alternativeName>
        <fullName evidence="12">3-dehydrotetronate 4-kinase</fullName>
    </alternativeName>
</protein>
<evidence type="ECO:0000256" key="3">
    <source>
        <dbReference type="ARBA" id="ARBA00022741"/>
    </source>
</evidence>
<dbReference type="EMBL" id="JANLCK010000001">
    <property type="protein sequence ID" value="MCS5724521.1"/>
    <property type="molecule type" value="Genomic_DNA"/>
</dbReference>
<evidence type="ECO:0000256" key="10">
    <source>
        <dbReference type="ARBA" id="ARBA00039095"/>
    </source>
</evidence>
<evidence type="ECO:0000256" key="4">
    <source>
        <dbReference type="ARBA" id="ARBA00022777"/>
    </source>
</evidence>
<dbReference type="InterPro" id="IPR031475">
    <property type="entry name" value="NBD_C"/>
</dbReference>
<comment type="caution">
    <text evidence="15">The sequence shown here is derived from an EMBL/GenBank/DDBJ whole genome shotgun (WGS) entry which is preliminary data.</text>
</comment>
<dbReference type="InterPro" id="IPR037051">
    <property type="entry name" value="4-carb_acid_sugar_kinase_N_sf"/>
</dbReference>
<evidence type="ECO:0000313" key="15">
    <source>
        <dbReference type="EMBL" id="MCS5724521.1"/>
    </source>
</evidence>
<keyword evidence="2" id="KW-0808">Transferase</keyword>
<evidence type="ECO:0000256" key="9">
    <source>
        <dbReference type="ARBA" id="ARBA00037335"/>
    </source>
</evidence>
<dbReference type="GO" id="GO:0005524">
    <property type="term" value="F:ATP binding"/>
    <property type="evidence" value="ECO:0007669"/>
    <property type="project" value="UniProtKB-KW"/>
</dbReference>
<dbReference type="Gene3D" id="3.40.980.20">
    <property type="entry name" value="Four-carbon acid sugar kinase, nucleotide binding domain"/>
    <property type="match status" value="1"/>
</dbReference>
<accession>A0AA42BSU0</accession>
<dbReference type="InterPro" id="IPR042213">
    <property type="entry name" value="NBD_C_sf"/>
</dbReference>
<keyword evidence="5" id="KW-0067">ATP-binding</keyword>
<dbReference type="NCBIfam" id="NF043035">
    <property type="entry name" value="OxoTetrKin"/>
    <property type="match status" value="1"/>
</dbReference>
<evidence type="ECO:0000259" key="13">
    <source>
        <dbReference type="Pfam" id="PF07005"/>
    </source>
</evidence>
<dbReference type="Proteomes" id="UP001165587">
    <property type="component" value="Unassembled WGS sequence"/>
</dbReference>
<evidence type="ECO:0000256" key="6">
    <source>
        <dbReference type="ARBA" id="ARBA00023277"/>
    </source>
</evidence>
<evidence type="ECO:0000256" key="5">
    <source>
        <dbReference type="ARBA" id="ARBA00022840"/>
    </source>
</evidence>
<evidence type="ECO:0000256" key="11">
    <source>
        <dbReference type="ARBA" id="ARBA00039461"/>
    </source>
</evidence>
<dbReference type="Pfam" id="PF17042">
    <property type="entry name" value="NBD_C"/>
    <property type="match status" value="1"/>
</dbReference>
<evidence type="ECO:0000256" key="8">
    <source>
        <dbReference type="ARBA" id="ARBA00036346"/>
    </source>
</evidence>
<dbReference type="GO" id="GO:0016301">
    <property type="term" value="F:kinase activity"/>
    <property type="evidence" value="ECO:0007669"/>
    <property type="project" value="UniProtKB-KW"/>
</dbReference>
<evidence type="ECO:0000256" key="12">
    <source>
        <dbReference type="ARBA" id="ARBA00041377"/>
    </source>
</evidence>
<evidence type="ECO:0000259" key="14">
    <source>
        <dbReference type="Pfam" id="PF17042"/>
    </source>
</evidence>